<keyword evidence="7 16" id="KW-0235">DNA replication</keyword>
<keyword evidence="5 16" id="KW-0808">Transferase</keyword>
<dbReference type="RefSeq" id="WP_006546813.1">
    <property type="nucleotide sequence ID" value="NZ_DS999543.1"/>
</dbReference>
<evidence type="ECO:0000256" key="3">
    <source>
        <dbReference type="ARBA" id="ARBA00022457"/>
    </source>
</evidence>
<evidence type="ECO:0000256" key="5">
    <source>
        <dbReference type="ARBA" id="ARBA00022679"/>
    </source>
</evidence>
<dbReference type="Pfam" id="PF00817">
    <property type="entry name" value="IMS"/>
    <property type="match status" value="1"/>
</dbReference>
<gene>
    <name evidence="16" type="primary">dinB</name>
    <name evidence="18" type="ORF">HMPREF0044_1041</name>
</gene>
<dbReference type="Gene3D" id="3.30.1490.100">
    <property type="entry name" value="DNA polymerase, Y-family, little finger domain"/>
    <property type="match status" value="1"/>
</dbReference>
<comment type="cofactor">
    <cofactor evidence="16">
        <name>Mg(2+)</name>
        <dbReference type="ChEBI" id="CHEBI:18420"/>
    </cofactor>
    <text evidence="16">Binds 2 magnesium ions per subunit.</text>
</comment>
<proteinExistence type="inferred from homology"/>
<comment type="similarity">
    <text evidence="2 16">Belongs to the DNA polymerase type-Y family.</text>
</comment>
<dbReference type="Gene3D" id="3.40.1170.60">
    <property type="match status" value="1"/>
</dbReference>
<sequence length="403" mass="43996">MSNAPRAQQIKRDWGDDDTNCHILHVDMDSFYAQVEIAENPQYRGKPLIVGHDAPRSVVTAATYDLKVRGIYAGMPVQQAKRIAPHAIISASPRSTYLKYSEKVMRILCEITPQVEQISIDEAFLDISGARRRLGNSLQIAALIRSRIREEVGLPASIGIAENKSVAKIASAHAKPDGILLIPQAQTQTFLRLLPVGAIWGVGRQTQASLAKYGIETVAQLADLPIQRLVKLVGKAHAYSLHALANGIDKRRVGAGEPEKSISTENTFATDIKDATELHRMVVEYSYDCARRLRAGGWLAWNVSIKVRAADFTTVTRGKTLRRPTDLGAEIAQVAQSLLDAYGIPVGGVRLLGVKVDSLQSREDGIVSFLDESDSRSKAERVMDQVSAKFGADAVKPASLLKE</sequence>
<dbReference type="CDD" id="cd03586">
    <property type="entry name" value="PolY_Pol_IV_kappa"/>
    <property type="match status" value="1"/>
</dbReference>
<dbReference type="Pfam" id="PF11799">
    <property type="entry name" value="IMS_C"/>
    <property type="match status" value="1"/>
</dbReference>
<dbReference type="EMBL" id="ACFG01000030">
    <property type="protein sequence ID" value="EEH64022.1"/>
    <property type="molecule type" value="Genomic_DNA"/>
</dbReference>
<evidence type="ECO:0000256" key="16">
    <source>
        <dbReference type="HAMAP-Rule" id="MF_01113"/>
    </source>
</evidence>
<dbReference type="InterPro" id="IPR043502">
    <property type="entry name" value="DNA/RNA_pol_sf"/>
</dbReference>
<reference evidence="18 19" key="1">
    <citation type="submission" date="2009-01" db="EMBL/GenBank/DDBJ databases">
        <authorList>
            <person name="Qin X."/>
            <person name="Bachman B."/>
            <person name="Battles P."/>
            <person name="Bell A."/>
            <person name="Bess C."/>
            <person name="Bickham C."/>
            <person name="Chaboub L."/>
            <person name="Chen D."/>
            <person name="Coyle M."/>
            <person name="Deiros D.R."/>
            <person name="Dinh H."/>
            <person name="Forbes L."/>
            <person name="Fowler G."/>
            <person name="Francisco L."/>
            <person name="Fu Q."/>
            <person name="Gubbala S."/>
            <person name="Hale W."/>
            <person name="Han Y."/>
            <person name="Hemphill L."/>
            <person name="Highlander S.K."/>
            <person name="Hirani K."/>
            <person name="Hogues M."/>
            <person name="Jackson L."/>
            <person name="Jakkamsetti A."/>
            <person name="Javaid M."/>
            <person name="Jiang H."/>
            <person name="Korchina V."/>
            <person name="Kovar C."/>
            <person name="Lara F."/>
            <person name="Lee S."/>
            <person name="Mata R."/>
            <person name="Mathew T."/>
            <person name="Moen C."/>
            <person name="Morales K."/>
            <person name="Munidasa M."/>
            <person name="Nazareth L."/>
            <person name="Ngo R."/>
            <person name="Nguyen L."/>
            <person name="Okwuonu G."/>
            <person name="Ongeri F."/>
            <person name="Patil S."/>
            <person name="Petrosino J."/>
            <person name="Pham C."/>
            <person name="Pham P."/>
            <person name="Pu L.-L."/>
            <person name="Puazo M."/>
            <person name="Raj R."/>
            <person name="Reid J."/>
            <person name="Rouhana J."/>
            <person name="Saada N."/>
            <person name="Shang Y."/>
            <person name="Simmons D."/>
            <person name="Thornton R."/>
            <person name="Warren J."/>
            <person name="Weissenberger G."/>
            <person name="Zhang J."/>
            <person name="Zhang L."/>
            <person name="Zhou C."/>
            <person name="Zhu D."/>
            <person name="Muzny D."/>
            <person name="Worley K."/>
            <person name="Gibbs R."/>
        </authorList>
    </citation>
    <scope>NUCLEOTIDE SEQUENCE [LARGE SCALE GENOMIC DNA]</scope>
    <source>
        <strain evidence="18 19">DSM 15436</strain>
    </source>
</reference>
<dbReference type="GO" id="GO:0042276">
    <property type="term" value="P:error-prone translesion synthesis"/>
    <property type="evidence" value="ECO:0007669"/>
    <property type="project" value="TreeGrafter"/>
</dbReference>
<keyword evidence="3 16" id="KW-0515">Mutator protein</keyword>
<dbReference type="EC" id="2.7.7.7" evidence="16"/>
<keyword evidence="19" id="KW-1185">Reference proteome</keyword>
<accession>C0W0G3</accession>
<dbReference type="PANTHER" id="PTHR11076">
    <property type="entry name" value="DNA REPAIR POLYMERASE UMUC / TRANSFERASE FAMILY MEMBER"/>
    <property type="match status" value="1"/>
</dbReference>
<dbReference type="GO" id="GO:0006261">
    <property type="term" value="P:DNA-templated DNA replication"/>
    <property type="evidence" value="ECO:0007669"/>
    <property type="project" value="UniProtKB-UniRule"/>
</dbReference>
<feature type="binding site" evidence="16">
    <location>
        <position position="27"/>
    </location>
    <ligand>
        <name>Mg(2+)</name>
        <dbReference type="ChEBI" id="CHEBI:18420"/>
    </ligand>
</feature>
<keyword evidence="12 16" id="KW-0238">DNA-binding</keyword>
<dbReference type="SUPFAM" id="SSF100879">
    <property type="entry name" value="Lesion bypass DNA polymerase (Y-family), little finger domain"/>
    <property type="match status" value="1"/>
</dbReference>
<keyword evidence="4 16" id="KW-0963">Cytoplasm</keyword>
<dbReference type="HAMAP" id="MF_01113">
    <property type="entry name" value="DNApol_IV"/>
    <property type="match status" value="1"/>
</dbReference>
<evidence type="ECO:0000256" key="11">
    <source>
        <dbReference type="ARBA" id="ARBA00022932"/>
    </source>
</evidence>
<evidence type="ECO:0000256" key="1">
    <source>
        <dbReference type="ARBA" id="ARBA00004496"/>
    </source>
</evidence>
<dbReference type="GO" id="GO:0005829">
    <property type="term" value="C:cytosol"/>
    <property type="evidence" value="ECO:0007669"/>
    <property type="project" value="TreeGrafter"/>
</dbReference>
<keyword evidence="6 16" id="KW-0548">Nucleotidyltransferase</keyword>
<dbReference type="SUPFAM" id="SSF56672">
    <property type="entry name" value="DNA/RNA polymerases"/>
    <property type="match status" value="1"/>
</dbReference>
<dbReference type="InterPro" id="IPR036775">
    <property type="entry name" value="DNA_pol_Y-fam_lit_finger_sf"/>
</dbReference>
<protein>
    <recommendedName>
        <fullName evidence="16">DNA polymerase IV</fullName>
        <shortName evidence="16">Pol IV</shortName>
        <ecNumber evidence="16">2.7.7.7</ecNumber>
    </recommendedName>
</protein>
<evidence type="ECO:0000256" key="10">
    <source>
        <dbReference type="ARBA" id="ARBA00022842"/>
    </source>
</evidence>
<dbReference type="InterPro" id="IPR001126">
    <property type="entry name" value="UmuC"/>
</dbReference>
<dbReference type="InterPro" id="IPR022880">
    <property type="entry name" value="DNApol_IV"/>
</dbReference>
<keyword evidence="9 16" id="KW-0227">DNA damage</keyword>
<dbReference type="InterPro" id="IPR043128">
    <property type="entry name" value="Rev_trsase/Diguanyl_cyclase"/>
</dbReference>
<evidence type="ECO:0000256" key="13">
    <source>
        <dbReference type="ARBA" id="ARBA00023204"/>
    </source>
</evidence>
<organism evidence="18 19">
    <name type="scientific">Gleimia coleocanis DSM 15436</name>
    <dbReference type="NCBI Taxonomy" id="525245"/>
    <lineage>
        <taxon>Bacteria</taxon>
        <taxon>Bacillati</taxon>
        <taxon>Actinomycetota</taxon>
        <taxon>Actinomycetes</taxon>
        <taxon>Actinomycetales</taxon>
        <taxon>Actinomycetaceae</taxon>
        <taxon>Gleimia</taxon>
    </lineage>
</organism>
<dbReference type="AlphaFoldDB" id="C0W0G3"/>
<dbReference type="Gene3D" id="1.10.150.20">
    <property type="entry name" value="5' to 3' exonuclease, C-terminal subdomain"/>
    <property type="match status" value="1"/>
</dbReference>
<keyword evidence="11 16" id="KW-0239">DNA-directed DNA polymerase</keyword>
<keyword evidence="13 16" id="KW-0234">DNA repair</keyword>
<evidence type="ECO:0000256" key="7">
    <source>
        <dbReference type="ARBA" id="ARBA00022705"/>
    </source>
</evidence>
<dbReference type="STRING" id="525245.HMPREF0044_1041"/>
<dbReference type="OrthoDB" id="9808813at2"/>
<dbReference type="InterPro" id="IPR017961">
    <property type="entry name" value="DNA_pol_Y-fam_little_finger"/>
</dbReference>
<comment type="subcellular location">
    <subcellularLocation>
        <location evidence="1 16">Cytoplasm</location>
    </subcellularLocation>
</comment>
<dbReference type="Proteomes" id="UP000010301">
    <property type="component" value="Unassembled WGS sequence"/>
</dbReference>
<dbReference type="PROSITE" id="PS50173">
    <property type="entry name" value="UMUC"/>
    <property type="match status" value="1"/>
</dbReference>
<dbReference type="Pfam" id="PF21999">
    <property type="entry name" value="IMS_HHH_1"/>
    <property type="match status" value="1"/>
</dbReference>
<keyword evidence="10 16" id="KW-0460">Magnesium</keyword>
<dbReference type="GO" id="GO:0003887">
    <property type="term" value="F:DNA-directed DNA polymerase activity"/>
    <property type="evidence" value="ECO:0007669"/>
    <property type="project" value="UniProtKB-UniRule"/>
</dbReference>
<feature type="domain" description="UmuC" evidence="17">
    <location>
        <begin position="23"/>
        <end position="203"/>
    </location>
</feature>
<evidence type="ECO:0000256" key="6">
    <source>
        <dbReference type="ARBA" id="ARBA00022695"/>
    </source>
</evidence>
<evidence type="ECO:0000256" key="9">
    <source>
        <dbReference type="ARBA" id="ARBA00022763"/>
    </source>
</evidence>
<dbReference type="eggNOG" id="COG0389">
    <property type="taxonomic scope" value="Bacteria"/>
</dbReference>
<keyword evidence="8 16" id="KW-0479">Metal-binding</keyword>
<dbReference type="HOGENOM" id="CLU_012348_1_0_11"/>
<dbReference type="NCBIfam" id="NF002677">
    <property type="entry name" value="PRK02406.1"/>
    <property type="match status" value="1"/>
</dbReference>
<evidence type="ECO:0000256" key="8">
    <source>
        <dbReference type="ARBA" id="ARBA00022723"/>
    </source>
</evidence>
<dbReference type="GO" id="GO:0006281">
    <property type="term" value="P:DNA repair"/>
    <property type="evidence" value="ECO:0007669"/>
    <property type="project" value="UniProtKB-UniRule"/>
</dbReference>
<dbReference type="GO" id="GO:0003684">
    <property type="term" value="F:damaged DNA binding"/>
    <property type="evidence" value="ECO:0007669"/>
    <property type="project" value="InterPro"/>
</dbReference>
<feature type="binding site" evidence="16">
    <location>
        <position position="121"/>
    </location>
    <ligand>
        <name>Mg(2+)</name>
        <dbReference type="ChEBI" id="CHEBI:18420"/>
    </ligand>
</feature>
<feature type="site" description="Substrate discrimination" evidence="16">
    <location>
        <position position="32"/>
    </location>
</feature>
<evidence type="ECO:0000313" key="19">
    <source>
        <dbReference type="Proteomes" id="UP000010301"/>
    </source>
</evidence>
<comment type="catalytic activity">
    <reaction evidence="15 16">
        <text>DNA(n) + a 2'-deoxyribonucleoside 5'-triphosphate = DNA(n+1) + diphosphate</text>
        <dbReference type="Rhea" id="RHEA:22508"/>
        <dbReference type="Rhea" id="RHEA-COMP:17339"/>
        <dbReference type="Rhea" id="RHEA-COMP:17340"/>
        <dbReference type="ChEBI" id="CHEBI:33019"/>
        <dbReference type="ChEBI" id="CHEBI:61560"/>
        <dbReference type="ChEBI" id="CHEBI:173112"/>
        <dbReference type="EC" id="2.7.7.7"/>
    </reaction>
</comment>
<dbReference type="PANTHER" id="PTHR11076:SF33">
    <property type="entry name" value="DNA POLYMERASE KAPPA"/>
    <property type="match status" value="1"/>
</dbReference>
<comment type="subunit">
    <text evidence="16">Monomer.</text>
</comment>
<evidence type="ECO:0000313" key="18">
    <source>
        <dbReference type="EMBL" id="EEH64022.1"/>
    </source>
</evidence>
<dbReference type="GO" id="GO:0009432">
    <property type="term" value="P:SOS response"/>
    <property type="evidence" value="ECO:0007669"/>
    <property type="project" value="TreeGrafter"/>
</dbReference>
<evidence type="ECO:0000256" key="4">
    <source>
        <dbReference type="ARBA" id="ARBA00022490"/>
    </source>
</evidence>
<evidence type="ECO:0000259" key="17">
    <source>
        <dbReference type="PROSITE" id="PS50173"/>
    </source>
</evidence>
<evidence type="ECO:0000256" key="2">
    <source>
        <dbReference type="ARBA" id="ARBA00010945"/>
    </source>
</evidence>
<evidence type="ECO:0000256" key="14">
    <source>
        <dbReference type="ARBA" id="ARBA00025589"/>
    </source>
</evidence>
<dbReference type="Gene3D" id="3.30.70.270">
    <property type="match status" value="1"/>
</dbReference>
<dbReference type="InterPro" id="IPR050116">
    <property type="entry name" value="DNA_polymerase-Y"/>
</dbReference>
<name>C0W0G3_9ACTO</name>
<evidence type="ECO:0000256" key="12">
    <source>
        <dbReference type="ARBA" id="ARBA00023125"/>
    </source>
</evidence>
<dbReference type="GO" id="GO:0000287">
    <property type="term" value="F:magnesium ion binding"/>
    <property type="evidence" value="ECO:0007669"/>
    <property type="project" value="UniProtKB-UniRule"/>
</dbReference>
<evidence type="ECO:0000256" key="15">
    <source>
        <dbReference type="ARBA" id="ARBA00049244"/>
    </source>
</evidence>
<comment type="caution">
    <text evidence="18">The sequence shown here is derived from an EMBL/GenBank/DDBJ whole genome shotgun (WGS) entry which is preliminary data.</text>
</comment>
<feature type="active site" evidence="16">
    <location>
        <position position="122"/>
    </location>
</feature>
<dbReference type="InterPro" id="IPR053848">
    <property type="entry name" value="IMS_HHH_1"/>
</dbReference>
<comment type="function">
    <text evidence="14 16">Poorly processive, error-prone DNA polymerase involved in untargeted mutagenesis. Copies undamaged DNA at stalled replication forks, which arise in vivo from mismatched or misaligned primer ends. These misaligned primers can be extended by PolIV. Exhibits no 3'-5' exonuclease (proofreading) activity. May be involved in translesional synthesis, in conjunction with the beta clamp from PolIII.</text>
</comment>